<keyword evidence="3 8" id="KW-0812">Transmembrane</keyword>
<dbReference type="Proteomes" id="UP000034805">
    <property type="component" value="Unassembled WGS sequence"/>
</dbReference>
<dbReference type="SUPFAM" id="SSF51695">
    <property type="entry name" value="PLC-like phosphodiesterases"/>
    <property type="match status" value="1"/>
</dbReference>
<evidence type="ECO:0000256" key="3">
    <source>
        <dbReference type="ARBA" id="ARBA00022692"/>
    </source>
</evidence>
<dbReference type="EMBL" id="JARO02007796">
    <property type="protein sequence ID" value="KPP63559.1"/>
    <property type="molecule type" value="Genomic_DNA"/>
</dbReference>
<organism evidence="10 11">
    <name type="scientific">Scleropages formosus</name>
    <name type="common">Asian bonytongue</name>
    <name type="synonym">Osteoglossum formosum</name>
    <dbReference type="NCBI Taxonomy" id="113540"/>
    <lineage>
        <taxon>Eukaryota</taxon>
        <taxon>Metazoa</taxon>
        <taxon>Chordata</taxon>
        <taxon>Craniata</taxon>
        <taxon>Vertebrata</taxon>
        <taxon>Euteleostomi</taxon>
        <taxon>Actinopterygii</taxon>
        <taxon>Neopterygii</taxon>
        <taxon>Teleostei</taxon>
        <taxon>Osteoglossocephala</taxon>
        <taxon>Osteoglossomorpha</taxon>
        <taxon>Osteoglossiformes</taxon>
        <taxon>Osteoglossidae</taxon>
        <taxon>Scleropages</taxon>
    </lineage>
</organism>
<dbReference type="PROSITE" id="PS51704">
    <property type="entry name" value="GP_PDE"/>
    <property type="match status" value="1"/>
</dbReference>
<dbReference type="InterPro" id="IPR030395">
    <property type="entry name" value="GP_PDE_dom"/>
</dbReference>
<keyword evidence="4" id="KW-0378">Hydrolase</keyword>
<dbReference type="STRING" id="113540.ENSSFOP00015007651"/>
<keyword evidence="6 8" id="KW-0472">Membrane</keyword>
<name>A0A0P7WIQ8_SCLFO</name>
<keyword evidence="5 8" id="KW-1133">Transmembrane helix</keyword>
<evidence type="ECO:0000256" key="7">
    <source>
        <dbReference type="ARBA" id="ARBA00023180"/>
    </source>
</evidence>
<evidence type="ECO:0000256" key="2">
    <source>
        <dbReference type="ARBA" id="ARBA00007277"/>
    </source>
</evidence>
<reference evidence="10 11" key="1">
    <citation type="submission" date="2015-08" db="EMBL/GenBank/DDBJ databases">
        <title>The genome of the Asian arowana (Scleropages formosus).</title>
        <authorList>
            <person name="Tan M.H."/>
            <person name="Gan H.M."/>
            <person name="Croft L.J."/>
            <person name="Austin C.M."/>
        </authorList>
    </citation>
    <scope>NUCLEOTIDE SEQUENCE [LARGE SCALE GENOMIC DNA]</scope>
    <source>
        <strain evidence="10">Aro1</strain>
    </source>
</reference>
<evidence type="ECO:0000256" key="6">
    <source>
        <dbReference type="ARBA" id="ARBA00023136"/>
    </source>
</evidence>
<gene>
    <name evidence="10" type="ORF">Z043_118173</name>
</gene>
<dbReference type="Gene3D" id="3.20.20.190">
    <property type="entry name" value="Phosphatidylinositol (PI) phosphodiesterase"/>
    <property type="match status" value="2"/>
</dbReference>
<accession>A0A0P7WIQ8</accession>
<keyword evidence="7" id="KW-0325">Glycoprotein</keyword>
<feature type="non-terminal residue" evidence="10">
    <location>
        <position position="1"/>
    </location>
</feature>
<dbReference type="Pfam" id="PF03009">
    <property type="entry name" value="GDPD"/>
    <property type="match status" value="1"/>
</dbReference>
<comment type="subcellular location">
    <subcellularLocation>
        <location evidence="1">Membrane</location>
        <topology evidence="1">Multi-pass membrane protein</topology>
    </subcellularLocation>
</comment>
<evidence type="ECO:0000256" key="1">
    <source>
        <dbReference type="ARBA" id="ARBA00004141"/>
    </source>
</evidence>
<dbReference type="Pfam" id="PF13653">
    <property type="entry name" value="GDPD_2"/>
    <property type="match status" value="1"/>
</dbReference>
<dbReference type="AlphaFoldDB" id="A0A0P7WIQ8"/>
<evidence type="ECO:0000256" key="8">
    <source>
        <dbReference type="SAM" id="Phobius"/>
    </source>
</evidence>
<dbReference type="GO" id="GO:0008889">
    <property type="term" value="F:glycerophosphodiester phosphodiesterase activity"/>
    <property type="evidence" value="ECO:0007669"/>
    <property type="project" value="TreeGrafter"/>
</dbReference>
<protein>
    <recommendedName>
        <fullName evidence="9">GP-PDE domain-containing protein</fullName>
    </recommendedName>
</protein>
<feature type="transmembrane region" description="Helical" evidence="8">
    <location>
        <begin position="432"/>
        <end position="451"/>
    </location>
</feature>
<evidence type="ECO:0000256" key="4">
    <source>
        <dbReference type="ARBA" id="ARBA00022801"/>
    </source>
</evidence>
<dbReference type="PANTHER" id="PTHR23344:SF1">
    <property type="entry name" value="GLYCEROPHOSPHOINOSITOL INOSITOLPHOSPHODIESTERASE GDPD2"/>
    <property type="match status" value="1"/>
</dbReference>
<evidence type="ECO:0000259" key="9">
    <source>
        <dbReference type="PROSITE" id="PS51704"/>
    </source>
</evidence>
<comment type="caution">
    <text evidence="10">The sequence shown here is derived from an EMBL/GenBank/DDBJ whole genome shotgun (WGS) entry which is preliminary data.</text>
</comment>
<comment type="similarity">
    <text evidence="2">Belongs to the glycerophosphoryl diester phosphodiesterase family.</text>
</comment>
<feature type="transmembrane region" description="Helical" evidence="8">
    <location>
        <begin position="154"/>
        <end position="174"/>
    </location>
</feature>
<dbReference type="GO" id="GO:0006629">
    <property type="term" value="P:lipid metabolic process"/>
    <property type="evidence" value="ECO:0007669"/>
    <property type="project" value="InterPro"/>
</dbReference>
<sequence>CTCCWFSAVAMVSLLAASWLYVCMMAFNDRDDFNWKAFESLKRWVNWFMVMVAVYAAIAIYCCLLLLFALFQEAMRDPVDPHCVHKVFLSLAVLLITAGIVGMSCRWADEWHTVYLSLLATGPFLQLGGVVALTVLCGFVFQRFFKAKRAVSKTIIMATFVVLTAAVFLSPLFIKSPCLLEVLPAKPALIGHRGAPMNTMMSFRRSADCGVDTFETDVLISKDGTPFLMHDTTLQRTTDVSEKFPDRANHTSTSFTWMELQSLNAGRWFLKSNPFRTLSLLSERERAAAGNQSIPSLAELLELAKERNASLIFDMKDGDSAGDDTRLVVLWLPPKHRAHAQTRGFRQIYSNVSAMLSDGGNLLNLKYNSVSTEELRELKRKNVTVNMWVVNDRWLFSLLWCAGVDSVTTNACHDLQKMDRPDWHLTPSTYRIIWISVDVASLVIMLIVFYMQRQVWVLT</sequence>
<evidence type="ECO:0000313" key="11">
    <source>
        <dbReference type="Proteomes" id="UP000034805"/>
    </source>
</evidence>
<dbReference type="PANTHER" id="PTHR23344">
    <property type="entry name" value="GLYCEROPHOSPHORYL DIESTER PHOSPHODIESTERASE"/>
    <property type="match status" value="1"/>
</dbReference>
<feature type="transmembrane region" description="Helical" evidence="8">
    <location>
        <begin position="5"/>
        <end position="27"/>
    </location>
</feature>
<proteinExistence type="inferred from homology"/>
<dbReference type="GO" id="GO:0005886">
    <property type="term" value="C:plasma membrane"/>
    <property type="evidence" value="ECO:0007669"/>
    <property type="project" value="TreeGrafter"/>
</dbReference>
<feature type="transmembrane region" description="Helical" evidence="8">
    <location>
        <begin position="83"/>
        <end position="104"/>
    </location>
</feature>
<feature type="transmembrane region" description="Helical" evidence="8">
    <location>
        <begin position="47"/>
        <end position="71"/>
    </location>
</feature>
<evidence type="ECO:0000256" key="5">
    <source>
        <dbReference type="ARBA" id="ARBA00022989"/>
    </source>
</evidence>
<dbReference type="InterPro" id="IPR017946">
    <property type="entry name" value="PLC-like_Pdiesterase_TIM-brl"/>
</dbReference>
<feature type="transmembrane region" description="Helical" evidence="8">
    <location>
        <begin position="124"/>
        <end position="142"/>
    </location>
</feature>
<feature type="domain" description="GP-PDE" evidence="9">
    <location>
        <begin position="183"/>
        <end position="419"/>
    </location>
</feature>
<evidence type="ECO:0000313" key="10">
    <source>
        <dbReference type="EMBL" id="KPP63559.1"/>
    </source>
</evidence>